<dbReference type="PROSITE" id="PS50928">
    <property type="entry name" value="ABC_TM1"/>
    <property type="match status" value="1"/>
</dbReference>
<dbReference type="InterPro" id="IPR000515">
    <property type="entry name" value="MetI-like"/>
</dbReference>
<keyword evidence="3" id="KW-1003">Cell membrane</keyword>
<keyword evidence="10" id="KW-1185">Reference proteome</keyword>
<gene>
    <name evidence="9" type="ORF">G5C51_29855</name>
</gene>
<feature type="transmembrane region" description="Helical" evidence="7">
    <location>
        <begin position="134"/>
        <end position="155"/>
    </location>
</feature>
<comment type="caution">
    <text evidence="9">The sequence shown here is derived from an EMBL/GenBank/DDBJ whole genome shotgun (WGS) entry which is preliminary data.</text>
</comment>
<dbReference type="PANTHER" id="PTHR30151">
    <property type="entry name" value="ALKANE SULFONATE ABC TRANSPORTER-RELATED, MEMBRANE SUBUNIT"/>
    <property type="match status" value="1"/>
</dbReference>
<sequence>MPVVTAQSVKPGARRVGPALWFVGPLAVLVAVWAVAVAAAGTPMRVFPQVGDVAAAIGDMASSGDLFRHLGASLRRMGLGIVLALVTALPFGIALGSSRLLSAFFAPLLRFSVALAGIAWIPVATLWFGYGDRAVIFIVWNAMFFALTYNAMLGVRQIPLQLLRAARSMGTSRTRMFTEVLLPGALPSIVTGLRVGLGYGWRGLVAAEIIASDAGLGYALFQAQKYFRTDVIIASMVIIGVLWLLMDRLLLAPLERRTVQRWGMTGVGR</sequence>
<dbReference type="PANTHER" id="PTHR30151:SF0">
    <property type="entry name" value="ABC TRANSPORTER PERMEASE PROTEIN MJ0413-RELATED"/>
    <property type="match status" value="1"/>
</dbReference>
<feature type="transmembrane region" description="Helical" evidence="7">
    <location>
        <begin position="176"/>
        <end position="197"/>
    </location>
</feature>
<dbReference type="CDD" id="cd06261">
    <property type="entry name" value="TM_PBP2"/>
    <property type="match status" value="1"/>
</dbReference>
<comment type="similarity">
    <text evidence="7">Belongs to the binding-protein-dependent transport system permease family.</text>
</comment>
<evidence type="ECO:0000256" key="6">
    <source>
        <dbReference type="ARBA" id="ARBA00023136"/>
    </source>
</evidence>
<comment type="subcellular location">
    <subcellularLocation>
        <location evidence="1 7">Cell membrane</location>
        <topology evidence="1 7">Multi-pass membrane protein</topology>
    </subcellularLocation>
</comment>
<evidence type="ECO:0000256" key="3">
    <source>
        <dbReference type="ARBA" id="ARBA00022475"/>
    </source>
</evidence>
<protein>
    <submittedName>
        <fullName evidence="9">ABC transporter permease</fullName>
    </submittedName>
</protein>
<evidence type="ECO:0000256" key="7">
    <source>
        <dbReference type="RuleBase" id="RU363032"/>
    </source>
</evidence>
<evidence type="ECO:0000259" key="8">
    <source>
        <dbReference type="PROSITE" id="PS50928"/>
    </source>
</evidence>
<evidence type="ECO:0000256" key="1">
    <source>
        <dbReference type="ARBA" id="ARBA00004651"/>
    </source>
</evidence>
<dbReference type="GO" id="GO:0005886">
    <property type="term" value="C:plasma membrane"/>
    <property type="evidence" value="ECO:0007669"/>
    <property type="project" value="UniProtKB-SubCell"/>
</dbReference>
<keyword evidence="4 7" id="KW-0812">Transmembrane</keyword>
<reference evidence="9 10" key="1">
    <citation type="submission" date="2020-02" db="EMBL/GenBank/DDBJ databases">
        <title>Whole-genome analyses of novel actinobacteria.</title>
        <authorList>
            <person name="Sahin N."/>
        </authorList>
    </citation>
    <scope>NUCLEOTIDE SEQUENCE [LARGE SCALE GENOMIC DNA]</scope>
    <source>
        <strain evidence="9 10">A7024</strain>
    </source>
</reference>
<keyword evidence="6 7" id="KW-0472">Membrane</keyword>
<name>A0A6G4U7W4_9ACTN</name>
<keyword evidence="2 7" id="KW-0813">Transport</keyword>
<accession>A0A6G4U7W4</accession>
<dbReference type="Gene3D" id="1.10.3720.10">
    <property type="entry name" value="MetI-like"/>
    <property type="match status" value="1"/>
</dbReference>
<dbReference type="Pfam" id="PF00528">
    <property type="entry name" value="BPD_transp_1"/>
    <property type="match status" value="1"/>
</dbReference>
<dbReference type="Proteomes" id="UP000481583">
    <property type="component" value="Unassembled WGS sequence"/>
</dbReference>
<evidence type="ECO:0000313" key="9">
    <source>
        <dbReference type="EMBL" id="NGN68092.1"/>
    </source>
</evidence>
<evidence type="ECO:0000256" key="5">
    <source>
        <dbReference type="ARBA" id="ARBA00022989"/>
    </source>
</evidence>
<evidence type="ECO:0000256" key="2">
    <source>
        <dbReference type="ARBA" id="ARBA00022448"/>
    </source>
</evidence>
<dbReference type="EMBL" id="JAAKZV010000181">
    <property type="protein sequence ID" value="NGN68092.1"/>
    <property type="molecule type" value="Genomic_DNA"/>
</dbReference>
<feature type="transmembrane region" description="Helical" evidence="7">
    <location>
        <begin position="108"/>
        <end position="128"/>
    </location>
</feature>
<keyword evidence="5 7" id="KW-1133">Transmembrane helix</keyword>
<feature type="transmembrane region" description="Helical" evidence="7">
    <location>
        <begin position="231"/>
        <end position="251"/>
    </location>
</feature>
<dbReference type="AlphaFoldDB" id="A0A6G4U7W4"/>
<feature type="domain" description="ABC transmembrane type-1" evidence="8">
    <location>
        <begin position="70"/>
        <end position="250"/>
    </location>
</feature>
<evidence type="ECO:0000256" key="4">
    <source>
        <dbReference type="ARBA" id="ARBA00022692"/>
    </source>
</evidence>
<dbReference type="SUPFAM" id="SSF161098">
    <property type="entry name" value="MetI-like"/>
    <property type="match status" value="1"/>
</dbReference>
<proteinExistence type="inferred from homology"/>
<dbReference type="GO" id="GO:0055085">
    <property type="term" value="P:transmembrane transport"/>
    <property type="evidence" value="ECO:0007669"/>
    <property type="project" value="InterPro"/>
</dbReference>
<evidence type="ECO:0000313" key="10">
    <source>
        <dbReference type="Proteomes" id="UP000481583"/>
    </source>
</evidence>
<feature type="transmembrane region" description="Helical" evidence="7">
    <location>
        <begin position="20"/>
        <end position="40"/>
    </location>
</feature>
<organism evidence="9 10">
    <name type="scientific">Streptomyces coryli</name>
    <dbReference type="NCBI Taxonomy" id="1128680"/>
    <lineage>
        <taxon>Bacteria</taxon>
        <taxon>Bacillati</taxon>
        <taxon>Actinomycetota</taxon>
        <taxon>Actinomycetes</taxon>
        <taxon>Kitasatosporales</taxon>
        <taxon>Streptomycetaceae</taxon>
        <taxon>Streptomyces</taxon>
    </lineage>
</organism>
<dbReference type="InterPro" id="IPR035906">
    <property type="entry name" value="MetI-like_sf"/>
</dbReference>
<feature type="transmembrane region" description="Helical" evidence="7">
    <location>
        <begin position="77"/>
        <end position="96"/>
    </location>
</feature>